<dbReference type="InterPro" id="IPR024079">
    <property type="entry name" value="MetalloPept_cat_dom_sf"/>
</dbReference>
<feature type="domain" description="Peptidase metallopeptidase" evidence="9">
    <location>
        <begin position="76"/>
        <end position="224"/>
    </location>
</feature>
<dbReference type="PANTHER" id="PTHR10127:SF780">
    <property type="entry name" value="METALLOENDOPEPTIDASE"/>
    <property type="match status" value="1"/>
</dbReference>
<protein>
    <submittedName>
        <fullName evidence="11">Oikosin 24a</fullName>
    </submittedName>
</protein>
<evidence type="ECO:0000313" key="11">
    <source>
        <dbReference type="EMBL" id="CCG47857.1"/>
    </source>
</evidence>
<dbReference type="Pfam" id="PF01400">
    <property type="entry name" value="Astacin"/>
    <property type="match status" value="1"/>
</dbReference>
<dbReference type="InterPro" id="IPR006026">
    <property type="entry name" value="Peptidase_Metallo"/>
</dbReference>
<reference evidence="10" key="1">
    <citation type="journal article" date="2010" name="Science">
        <title>Plasticity of animal genome architecture unmasked by rapid evolution of a pelagic tunicate.</title>
        <authorList>
            <person name="Denoeud F."/>
            <person name="Henriet S."/>
            <person name="Mungpakdee S."/>
            <person name="Aury J.M."/>
            <person name="Da Silva C."/>
            <person name="Brinkmann H."/>
            <person name="Mikhaleva J."/>
            <person name="Olsen L.C."/>
            <person name="Jubin C."/>
            <person name="Canestro C."/>
            <person name="Bouquet J.M."/>
            <person name="Danks G."/>
            <person name="Poulain J."/>
            <person name="Campsteijn C."/>
            <person name="Adamski M."/>
            <person name="Cross I."/>
            <person name="Yadetie F."/>
            <person name="Muffato M."/>
            <person name="Louis A."/>
            <person name="Butcher S."/>
            <person name="Tsagkogeorga G."/>
            <person name="Konrad A."/>
            <person name="Singh S."/>
            <person name="Jensen M.F."/>
            <person name="Cong E.H."/>
            <person name="Eikeseth-Otteraa H."/>
            <person name="Noel B."/>
            <person name="Anthouard V."/>
            <person name="Porcel B.M."/>
            <person name="Kachouri-Lafond R."/>
            <person name="Nishino A."/>
            <person name="Ugolini M."/>
            <person name="Chourrout P."/>
            <person name="Nishida H."/>
            <person name="Aasland R."/>
            <person name="Huzurbazar S."/>
            <person name="Westhof E."/>
            <person name="Delsuc F."/>
            <person name="Lehrach H."/>
            <person name="Reinhardt R."/>
            <person name="Weissenbach J."/>
            <person name="Roy S.W."/>
            <person name="Artiguenave F."/>
            <person name="Postlethwait J.H."/>
            <person name="Manak J.R."/>
            <person name="Thompson E.M."/>
            <person name="Jaillon O."/>
            <person name="Du Pasquier L."/>
            <person name="Boudinot P."/>
            <person name="Liberles D.A."/>
            <person name="Volff J.N."/>
            <person name="Philippe H."/>
            <person name="Lenhard B."/>
            <person name="Roest Crollius H."/>
            <person name="Wincker P."/>
            <person name="Chourrout D."/>
        </authorList>
    </citation>
    <scope>NUCLEOTIDE SEQUENCE [LARGE SCALE GENOMIC DNA]</scope>
</reference>
<dbReference type="InterPro" id="IPR001506">
    <property type="entry name" value="Peptidase_M12A"/>
</dbReference>
<evidence type="ECO:0000256" key="6">
    <source>
        <dbReference type="ARBA" id="ARBA00023157"/>
    </source>
</evidence>
<keyword evidence="2" id="KW-0479">Metal-binding</keyword>
<keyword evidence="6" id="KW-1015">Disulfide bond</keyword>
<evidence type="ECO:0000256" key="2">
    <source>
        <dbReference type="ARBA" id="ARBA00022723"/>
    </source>
</evidence>
<dbReference type="PROSITE" id="PS01187">
    <property type="entry name" value="EGF_CA"/>
    <property type="match status" value="1"/>
</dbReference>
<evidence type="ECO:0000256" key="8">
    <source>
        <dbReference type="SAM" id="SignalP"/>
    </source>
</evidence>
<feature type="chain" id="PRO_5007653905" evidence="8">
    <location>
        <begin position="17"/>
        <end position="627"/>
    </location>
</feature>
<feature type="region of interest" description="Disordered" evidence="7">
    <location>
        <begin position="353"/>
        <end position="379"/>
    </location>
</feature>
<evidence type="ECO:0000256" key="7">
    <source>
        <dbReference type="SAM" id="MobiDB-lite"/>
    </source>
</evidence>
<dbReference type="GO" id="GO:0005509">
    <property type="term" value="F:calcium ion binding"/>
    <property type="evidence" value="ECO:0007669"/>
    <property type="project" value="InterPro"/>
</dbReference>
<dbReference type="InParanoid" id="E4X8M0"/>
<dbReference type="Proteomes" id="UP000001307">
    <property type="component" value="Unassembled WGS sequence"/>
</dbReference>
<evidence type="ECO:0000259" key="9">
    <source>
        <dbReference type="SMART" id="SM00235"/>
    </source>
</evidence>
<dbReference type="GO" id="GO:0008270">
    <property type="term" value="F:zinc ion binding"/>
    <property type="evidence" value="ECO:0007669"/>
    <property type="project" value="InterPro"/>
</dbReference>
<dbReference type="OrthoDB" id="291007at2759"/>
<evidence type="ECO:0000313" key="10">
    <source>
        <dbReference type="EMBL" id="CBY08187.1"/>
    </source>
</evidence>
<feature type="signal peptide" evidence="8">
    <location>
        <begin position="1"/>
        <end position="16"/>
    </location>
</feature>
<keyword evidence="8" id="KW-0732">Signal</keyword>
<dbReference type="EMBL" id="HE774614">
    <property type="protein sequence ID" value="CCG47857.1"/>
    <property type="molecule type" value="Genomic_DNA"/>
</dbReference>
<proteinExistence type="predicted"/>
<dbReference type="PANTHER" id="PTHR10127">
    <property type="entry name" value="DISCOIDIN, CUB, EGF, LAMININ , AND ZINC METALLOPROTEASE DOMAIN CONTAINING"/>
    <property type="match status" value="1"/>
</dbReference>
<dbReference type="GO" id="GO:0006508">
    <property type="term" value="P:proteolysis"/>
    <property type="evidence" value="ECO:0007669"/>
    <property type="project" value="UniProtKB-KW"/>
</dbReference>
<accession>E4X8M0</accession>
<dbReference type="AlphaFoldDB" id="E4X8M0"/>
<dbReference type="Gene3D" id="3.40.390.10">
    <property type="entry name" value="Collagenase (Catalytic Domain)"/>
    <property type="match status" value="1"/>
</dbReference>
<keyword evidence="4" id="KW-0862">Zinc</keyword>
<reference evidence="11" key="2">
    <citation type="submission" date="2012-03" db="EMBL/GenBank/DDBJ databases">
        <title>The evolving proteome of a complex extracellular matrix, the Oikopleura house.</title>
        <authorList>
            <person name="Hosp J."/>
            <person name="Sagane Y."/>
            <person name="Danks G."/>
            <person name="Thompson E.M."/>
        </authorList>
    </citation>
    <scope>NUCLEOTIDE SEQUENCE</scope>
</reference>
<dbReference type="EMBL" id="FN653029">
    <property type="protein sequence ID" value="CBY08187.1"/>
    <property type="molecule type" value="Genomic_DNA"/>
</dbReference>
<organism evidence="10">
    <name type="scientific">Oikopleura dioica</name>
    <name type="common">Tunicate</name>
    <dbReference type="NCBI Taxonomy" id="34765"/>
    <lineage>
        <taxon>Eukaryota</taxon>
        <taxon>Metazoa</taxon>
        <taxon>Chordata</taxon>
        <taxon>Tunicata</taxon>
        <taxon>Appendicularia</taxon>
        <taxon>Copelata</taxon>
        <taxon>Oikopleuridae</taxon>
        <taxon>Oikopleura</taxon>
    </lineage>
</organism>
<gene>
    <name evidence="11" type="primary">oik24a</name>
    <name evidence="10" type="ORF">GSOID_T00004198001</name>
</gene>
<dbReference type="SUPFAM" id="SSF55486">
    <property type="entry name" value="Metalloproteases ('zincins'), catalytic domain"/>
    <property type="match status" value="1"/>
</dbReference>
<evidence type="ECO:0000256" key="4">
    <source>
        <dbReference type="ARBA" id="ARBA00022833"/>
    </source>
</evidence>
<keyword evidence="12" id="KW-1185">Reference proteome</keyword>
<dbReference type="SMART" id="SM00235">
    <property type="entry name" value="ZnMc"/>
    <property type="match status" value="1"/>
</dbReference>
<keyword evidence="5" id="KW-0482">Metalloprotease</keyword>
<dbReference type="GO" id="GO:0004222">
    <property type="term" value="F:metalloendopeptidase activity"/>
    <property type="evidence" value="ECO:0007669"/>
    <property type="project" value="InterPro"/>
</dbReference>
<evidence type="ECO:0000256" key="5">
    <source>
        <dbReference type="ARBA" id="ARBA00023049"/>
    </source>
</evidence>
<evidence type="ECO:0000313" key="12">
    <source>
        <dbReference type="Proteomes" id="UP000001307"/>
    </source>
</evidence>
<dbReference type="InterPro" id="IPR018097">
    <property type="entry name" value="EGF_Ca-bd_CS"/>
</dbReference>
<sequence>MKLFAATLATLAAAETQPDDWHNGEYGDMIIQRWQVPEFKKLGYLEEKMNIDKSTPNKIWGNRGLVTWARLFKNYNSELANGRYVVPYAMQNTVPAQHHQQIHDELADFSKAMGCVEFVHDPTFSYANGVHIAGETSGGDGCWSYVGACPGCTNGMTGIQAGWQALRLPNWCIGVGGIHHEFLHAVGYMHEQDRPDYADWIVDRADAGDIDPSAWIDTGHPFEPASNVMYSGFNLLNGRSYSPHPLLTTTDAVQGYELYCDAKRDTHPMEPMSMCIMGDHVDVLRPVFQHKLCDGFSDCYDGEDEDGRLADCSTSPPTLMPCANHNCGDEYMCQNNDDGVNFDCICRSEPCGTTTEGPGTTEDPGTDSPPDTTQTTPWTTTSEAPVVCGCTPACTDGYTCENGECVDVNECMTLDNYCNSFEYCVNTNGNFRCDPNDDLLADCTWNAQWKGRKTTKYVFKGDDTVVLASKFRVKNSPVNPRTDLYQGFVTWTKDVCGNDFLKKIRSGEVGISLVDTEDIYRIKHKYYKSDGKYTMGGFSFELTDIVTKDTPWAFKSGTATKNMASDDVQIVLTGIDKVSFLDSKGMDWCLLTAANALMPADTDYPDHVTMCIIEGKKFWKAPAEPNA</sequence>
<keyword evidence="3" id="KW-0378">Hydrolase</keyword>
<evidence type="ECO:0000256" key="1">
    <source>
        <dbReference type="ARBA" id="ARBA00022670"/>
    </source>
</evidence>
<keyword evidence="1" id="KW-0645">Protease</keyword>
<name>E4X8M0_OIKDI</name>
<evidence type="ECO:0000256" key="3">
    <source>
        <dbReference type="ARBA" id="ARBA00022801"/>
    </source>
</evidence>